<evidence type="ECO:0000259" key="11">
    <source>
        <dbReference type="Pfam" id="PF17763"/>
    </source>
</evidence>
<dbReference type="InterPro" id="IPR036152">
    <property type="entry name" value="Asp/glu_Ase-like_sf"/>
</dbReference>
<evidence type="ECO:0000313" key="12">
    <source>
        <dbReference type="EMBL" id="QZT32618.1"/>
    </source>
</evidence>
<dbReference type="CDD" id="cd08964">
    <property type="entry name" value="L-asparaginase_II"/>
    <property type="match status" value="1"/>
</dbReference>
<dbReference type="InterPro" id="IPR027473">
    <property type="entry name" value="L-asparaginase_C"/>
</dbReference>
<sequence length="325" mass="35800">MSKKRILIIHTGGTIAMSQDQTSGAVVPTDEHPLNDVHTVLEQYAHIKVDHYLNLPSPHITPQLMLELAQKIKAELKSNGWDGVVVTHGTDTLEETAYMLDLLHDGHQPVIVTGAMRSSNELSADGHLNLVQSVRVAAHEEAKGKGVLVVFNDEIHTAKNVTKTHTSNISTFQSPQYGPIGITTKHGIYFHHMPIRRDRYDVNKLSKKVILLKAVAGMEADWVEQIARSGVDGLVFEAFGQGNLPVTVLPAVEKLIQQGIPIVMVSRCFNGIVEGLYGYKGGGKQLKEMGVIFSNGLNVPKARLKLMVALELTTDREELQEIFLR</sequence>
<keyword evidence="13" id="KW-1185">Reference proteome</keyword>
<dbReference type="PROSITE" id="PS51732">
    <property type="entry name" value="ASN_GLN_ASE_3"/>
    <property type="match status" value="1"/>
</dbReference>
<dbReference type="Gene3D" id="3.40.50.1170">
    <property type="entry name" value="L-asparaginase, N-terminal domain"/>
    <property type="match status" value="1"/>
</dbReference>
<dbReference type="PROSITE" id="PS00144">
    <property type="entry name" value="ASN_GLN_ASE_1"/>
    <property type="match status" value="1"/>
</dbReference>
<dbReference type="AlphaFoldDB" id="A0A8X8L954"/>
<dbReference type="Gene3D" id="3.40.50.40">
    <property type="match status" value="1"/>
</dbReference>
<dbReference type="PROSITE" id="PS00917">
    <property type="entry name" value="ASN_GLN_ASE_2"/>
    <property type="match status" value="1"/>
</dbReference>
<feature type="active site" evidence="8">
    <location>
        <position position="14"/>
    </location>
</feature>
<dbReference type="InterPro" id="IPR027475">
    <property type="entry name" value="Asparaginase/glutaminase_AS2"/>
</dbReference>
<dbReference type="KEGG" id="cthu:HUR95_09425"/>
<dbReference type="GO" id="GO:0006528">
    <property type="term" value="P:asparagine metabolic process"/>
    <property type="evidence" value="ECO:0007669"/>
    <property type="project" value="InterPro"/>
</dbReference>
<dbReference type="InterPro" id="IPR020827">
    <property type="entry name" value="Asparaginase/glutaminase_AS1"/>
</dbReference>
<evidence type="ECO:0000256" key="3">
    <source>
        <dbReference type="ARBA" id="ARBA00012920"/>
    </source>
</evidence>
<evidence type="ECO:0000256" key="2">
    <source>
        <dbReference type="ARBA" id="ARBA00011881"/>
    </source>
</evidence>
<dbReference type="InterPro" id="IPR040919">
    <property type="entry name" value="Asparaginase_C"/>
</dbReference>
<dbReference type="InterPro" id="IPR006034">
    <property type="entry name" value="Asparaginase/glutaminase-like"/>
</dbReference>
<evidence type="ECO:0000256" key="4">
    <source>
        <dbReference type="ARBA" id="ARBA00022801"/>
    </source>
</evidence>
<dbReference type="InterPro" id="IPR027474">
    <property type="entry name" value="L-asparaginase_N"/>
</dbReference>
<dbReference type="EC" id="3.5.1.1" evidence="3"/>
<feature type="domain" description="L-asparaginase N-terminal" evidence="10">
    <location>
        <begin position="5"/>
        <end position="194"/>
    </location>
</feature>
<comment type="similarity">
    <text evidence="1">Belongs to the asparaginase 1 family.</text>
</comment>
<dbReference type="RefSeq" id="WP_222822492.1">
    <property type="nucleotide sequence ID" value="NZ_CP082237.1"/>
</dbReference>
<evidence type="ECO:0000256" key="1">
    <source>
        <dbReference type="ARBA" id="ARBA00010518"/>
    </source>
</evidence>
<evidence type="ECO:0000256" key="6">
    <source>
        <dbReference type="PIRSR" id="PIRSR001220-1"/>
    </source>
</evidence>
<dbReference type="SFLD" id="SFLDS00057">
    <property type="entry name" value="Glutaminase/Asparaginase"/>
    <property type="match status" value="1"/>
</dbReference>
<dbReference type="SUPFAM" id="SSF53774">
    <property type="entry name" value="Glutaminase/Asparaginase"/>
    <property type="match status" value="1"/>
</dbReference>
<dbReference type="Pfam" id="PF00710">
    <property type="entry name" value="Asparaginase"/>
    <property type="match status" value="1"/>
</dbReference>
<organism evidence="12 13">
    <name type="scientific">Caldalkalibacillus thermarum (strain TA2.A1)</name>
    <dbReference type="NCBI Taxonomy" id="986075"/>
    <lineage>
        <taxon>Bacteria</taxon>
        <taxon>Bacillati</taxon>
        <taxon>Bacillota</taxon>
        <taxon>Bacilli</taxon>
        <taxon>Bacillales</taxon>
        <taxon>Bacillaceae</taxon>
        <taxon>Caldalkalibacillus</taxon>
    </lineage>
</organism>
<dbReference type="FunFam" id="3.40.50.1170:FF:000001">
    <property type="entry name" value="L-asparaginase 2"/>
    <property type="match status" value="1"/>
</dbReference>
<feature type="active site" description="O-isoaspartyl threonine intermediate" evidence="6">
    <location>
        <position position="14"/>
    </location>
</feature>
<dbReference type="PANTHER" id="PTHR11707:SF28">
    <property type="entry name" value="60 KDA LYSOPHOSPHOLIPASE"/>
    <property type="match status" value="1"/>
</dbReference>
<name>A0A8X8L954_CALTT</name>
<comment type="subunit">
    <text evidence="2">Homotetramer.</text>
</comment>
<dbReference type="FunFam" id="3.40.50.40:FF:000003">
    <property type="entry name" value="L-asparaginase 2"/>
    <property type="match status" value="1"/>
</dbReference>
<dbReference type="GO" id="GO:0004067">
    <property type="term" value="F:asparaginase activity"/>
    <property type="evidence" value="ECO:0007669"/>
    <property type="project" value="UniProtKB-UniRule"/>
</dbReference>
<feature type="binding site" evidence="7">
    <location>
        <position position="57"/>
    </location>
    <ligand>
        <name>substrate</name>
    </ligand>
</feature>
<feature type="active site" evidence="9">
    <location>
        <position position="90"/>
    </location>
</feature>
<evidence type="ECO:0000313" key="13">
    <source>
        <dbReference type="Proteomes" id="UP000825179"/>
    </source>
</evidence>
<dbReference type="SMART" id="SM00870">
    <property type="entry name" value="Asparaginase"/>
    <property type="match status" value="1"/>
</dbReference>
<evidence type="ECO:0000256" key="8">
    <source>
        <dbReference type="PROSITE-ProRule" id="PRU10099"/>
    </source>
</evidence>
<feature type="binding site" evidence="7">
    <location>
        <begin position="90"/>
        <end position="91"/>
    </location>
    <ligand>
        <name>substrate</name>
    </ligand>
</feature>
<dbReference type="PIRSF" id="PIRSF500176">
    <property type="entry name" value="L_ASNase"/>
    <property type="match status" value="1"/>
</dbReference>
<dbReference type="Pfam" id="PF17763">
    <property type="entry name" value="Asparaginase_C"/>
    <property type="match status" value="1"/>
</dbReference>
<evidence type="ECO:0000256" key="5">
    <source>
        <dbReference type="ARBA" id="ARBA00049366"/>
    </source>
</evidence>
<reference evidence="12 13" key="1">
    <citation type="journal article" date="2020" name="Extremophiles">
        <title>Genomic analysis of Caldalkalibacillus thermarum TA2.A1 reveals aerobic alkaliphilic metabolism and evolutionary hallmarks linking alkaliphilic bacteria and plant life.</title>
        <authorList>
            <person name="de Jong S.I."/>
            <person name="van den Broek M.A."/>
            <person name="Merkel A.Y."/>
            <person name="de la Torre Cortes P."/>
            <person name="Kalamorz F."/>
            <person name="Cook G.M."/>
            <person name="van Loosdrecht M.C.M."/>
            <person name="McMillan D.G.G."/>
        </authorList>
    </citation>
    <scope>NUCLEOTIDE SEQUENCE [LARGE SCALE GENOMIC DNA]</scope>
    <source>
        <strain evidence="12 13">TA2.A1</strain>
    </source>
</reference>
<dbReference type="InterPro" id="IPR037152">
    <property type="entry name" value="L-asparaginase_N_sf"/>
</dbReference>
<dbReference type="EMBL" id="CP082237">
    <property type="protein sequence ID" value="QZT32618.1"/>
    <property type="molecule type" value="Genomic_DNA"/>
</dbReference>
<dbReference type="PIRSF" id="PIRSF001220">
    <property type="entry name" value="L-ASNase_gatD"/>
    <property type="match status" value="1"/>
</dbReference>
<evidence type="ECO:0000256" key="7">
    <source>
        <dbReference type="PIRSR" id="PIRSR001220-2"/>
    </source>
</evidence>
<comment type="catalytic activity">
    <reaction evidence="5">
        <text>L-asparagine + H2O = L-aspartate + NH4(+)</text>
        <dbReference type="Rhea" id="RHEA:21016"/>
        <dbReference type="ChEBI" id="CHEBI:15377"/>
        <dbReference type="ChEBI" id="CHEBI:28938"/>
        <dbReference type="ChEBI" id="CHEBI:29991"/>
        <dbReference type="ChEBI" id="CHEBI:58048"/>
        <dbReference type="EC" id="3.5.1.1"/>
    </reaction>
</comment>
<keyword evidence="4" id="KW-0378">Hydrolase</keyword>
<proteinExistence type="inferred from homology"/>
<dbReference type="PRINTS" id="PR00139">
    <property type="entry name" value="ASNGLNASE"/>
</dbReference>
<dbReference type="PANTHER" id="PTHR11707">
    <property type="entry name" value="L-ASPARAGINASE"/>
    <property type="match status" value="1"/>
</dbReference>
<gene>
    <name evidence="12" type="ORF">HUR95_09425</name>
</gene>
<dbReference type="Proteomes" id="UP000825179">
    <property type="component" value="Chromosome"/>
</dbReference>
<dbReference type="InterPro" id="IPR004550">
    <property type="entry name" value="AsnASE_II"/>
</dbReference>
<accession>A0A8X8L954</accession>
<feature type="domain" description="Asparaginase/glutaminase C-terminal" evidence="11">
    <location>
        <begin position="208"/>
        <end position="323"/>
    </location>
</feature>
<evidence type="ECO:0000256" key="9">
    <source>
        <dbReference type="PROSITE-ProRule" id="PRU10100"/>
    </source>
</evidence>
<evidence type="ECO:0000259" key="10">
    <source>
        <dbReference type="Pfam" id="PF00710"/>
    </source>
</evidence>
<protein>
    <recommendedName>
        <fullName evidence="3">asparaginase</fullName>
        <ecNumber evidence="3">3.5.1.1</ecNumber>
    </recommendedName>
</protein>